<dbReference type="AlphaFoldDB" id="A0A9X8R605"/>
<organism evidence="1 2">
    <name type="scientific">Corynebacterium afermentans</name>
    <dbReference type="NCBI Taxonomy" id="38286"/>
    <lineage>
        <taxon>Bacteria</taxon>
        <taxon>Bacillati</taxon>
        <taxon>Actinomycetota</taxon>
        <taxon>Actinomycetes</taxon>
        <taxon>Mycobacteriales</taxon>
        <taxon>Corynebacteriaceae</taxon>
        <taxon>Corynebacterium</taxon>
    </lineage>
</organism>
<protein>
    <submittedName>
        <fullName evidence="1">Uncharacterized protein</fullName>
    </submittedName>
</protein>
<evidence type="ECO:0000313" key="2">
    <source>
        <dbReference type="Proteomes" id="UP000185547"/>
    </source>
</evidence>
<name>A0A9X8R605_9CORY</name>
<sequence length="319" mass="35591">MTVSEYSELLSAGNDFGRRNDGVRSSSRKSARVSKMLYESKHKPLSFRMLVQQALREGTPHRFRFITDVFCKADIAWAALPFARAGITDSKSQWQIRRAKEVEGKSRPPETVIGPKTVEVTCHTHSCTVKVHARGAASYDKVLDVSFDNLSPQLYSILDGEPFKFLNDTVIFDVASACEEFLSILEGLGRNELLPVDLYCVGPLHQIAGLMGRDRQHPSTIHFIAREAENVVYLGADSGQADSGVTVALRKSMQLSEVIDLIRLQKVEQILSIVRGASTKKQVVEQLQREIDPFRNPLTVDSDHDFSSTLLPFVKEKGN</sequence>
<gene>
    <name evidence="1" type="ORF">SAMN05421802_11939</name>
</gene>
<proteinExistence type="predicted"/>
<comment type="caution">
    <text evidence="1">The sequence shown here is derived from an EMBL/GenBank/DDBJ whole genome shotgun (WGS) entry which is preliminary data.</text>
</comment>
<evidence type="ECO:0000313" key="1">
    <source>
        <dbReference type="EMBL" id="SIQ58021.1"/>
    </source>
</evidence>
<dbReference type="Proteomes" id="UP000185547">
    <property type="component" value="Unassembled WGS sequence"/>
</dbReference>
<dbReference type="EMBL" id="FTMH01000019">
    <property type="protein sequence ID" value="SIQ58021.1"/>
    <property type="molecule type" value="Genomic_DNA"/>
</dbReference>
<accession>A0A9X8R605</accession>
<keyword evidence="2" id="KW-1185">Reference proteome</keyword>
<reference evidence="1 2" key="1">
    <citation type="submission" date="2017-01" db="EMBL/GenBank/DDBJ databases">
        <authorList>
            <person name="Varghese N."/>
            <person name="Submissions S."/>
        </authorList>
    </citation>
    <scope>NUCLEOTIDE SEQUENCE [LARGE SCALE GENOMIC DNA]</scope>
    <source>
        <strain evidence="1 2">DSM 44280</strain>
    </source>
</reference>